<evidence type="ECO:0000256" key="10">
    <source>
        <dbReference type="HAMAP-Rule" id="MF_00185"/>
    </source>
</evidence>
<evidence type="ECO:0000256" key="5">
    <source>
        <dbReference type="ARBA" id="ARBA00022694"/>
    </source>
</evidence>
<evidence type="ECO:0000256" key="9">
    <source>
        <dbReference type="ARBA" id="ARBA00049563"/>
    </source>
</evidence>
<evidence type="ECO:0000313" key="15">
    <source>
        <dbReference type="Proteomes" id="UP001597389"/>
    </source>
</evidence>
<dbReference type="RefSeq" id="WP_377178170.1">
    <property type="nucleotide sequence ID" value="NZ_JBHUJB010000043.1"/>
</dbReference>
<evidence type="ECO:0000256" key="8">
    <source>
        <dbReference type="ARBA" id="ARBA00022842"/>
    </source>
</evidence>
<dbReference type="InterPro" id="IPR018022">
    <property type="entry name" value="IPT"/>
</dbReference>
<dbReference type="EC" id="2.5.1.75" evidence="10"/>
<feature type="site" description="Interaction with substrate tRNA" evidence="10">
    <location>
        <position position="122"/>
    </location>
</feature>
<comment type="catalytic activity">
    <reaction evidence="9 10 11">
        <text>adenosine(37) in tRNA + dimethylallyl diphosphate = N(6)-dimethylallyladenosine(37) in tRNA + diphosphate</text>
        <dbReference type="Rhea" id="RHEA:26482"/>
        <dbReference type="Rhea" id="RHEA-COMP:10162"/>
        <dbReference type="Rhea" id="RHEA-COMP:10375"/>
        <dbReference type="ChEBI" id="CHEBI:33019"/>
        <dbReference type="ChEBI" id="CHEBI:57623"/>
        <dbReference type="ChEBI" id="CHEBI:74411"/>
        <dbReference type="ChEBI" id="CHEBI:74415"/>
        <dbReference type="EC" id="2.5.1.75"/>
    </reaction>
</comment>
<organism evidence="14 15">
    <name type="scientific">Rubritalea tangerina</name>
    <dbReference type="NCBI Taxonomy" id="430798"/>
    <lineage>
        <taxon>Bacteria</taxon>
        <taxon>Pseudomonadati</taxon>
        <taxon>Verrucomicrobiota</taxon>
        <taxon>Verrucomicrobiia</taxon>
        <taxon>Verrucomicrobiales</taxon>
        <taxon>Rubritaleaceae</taxon>
        <taxon>Rubritalea</taxon>
    </lineage>
</organism>
<evidence type="ECO:0000256" key="2">
    <source>
        <dbReference type="ARBA" id="ARBA00003213"/>
    </source>
</evidence>
<comment type="similarity">
    <text evidence="3 10 13">Belongs to the IPP transferase family.</text>
</comment>
<dbReference type="Gene3D" id="1.10.20.140">
    <property type="match status" value="1"/>
</dbReference>
<dbReference type="PANTHER" id="PTHR11088">
    <property type="entry name" value="TRNA DIMETHYLALLYLTRANSFERASE"/>
    <property type="match status" value="1"/>
</dbReference>
<comment type="cofactor">
    <cofactor evidence="1 10">
        <name>Mg(2+)</name>
        <dbReference type="ChEBI" id="CHEBI:18420"/>
    </cofactor>
</comment>
<dbReference type="InterPro" id="IPR027417">
    <property type="entry name" value="P-loop_NTPase"/>
</dbReference>
<evidence type="ECO:0000256" key="7">
    <source>
        <dbReference type="ARBA" id="ARBA00022840"/>
    </source>
</evidence>
<evidence type="ECO:0000256" key="1">
    <source>
        <dbReference type="ARBA" id="ARBA00001946"/>
    </source>
</evidence>
<dbReference type="EMBL" id="JBHUJB010000043">
    <property type="protein sequence ID" value="MFD2159299.1"/>
    <property type="molecule type" value="Genomic_DNA"/>
</dbReference>
<evidence type="ECO:0000256" key="6">
    <source>
        <dbReference type="ARBA" id="ARBA00022741"/>
    </source>
</evidence>
<proteinExistence type="inferred from homology"/>
<protein>
    <recommendedName>
        <fullName evidence="10">tRNA dimethylallyltransferase</fullName>
        <ecNumber evidence="10">2.5.1.75</ecNumber>
    </recommendedName>
    <alternativeName>
        <fullName evidence="10">Dimethylallyl diphosphate:tRNA dimethylallyltransferase</fullName>
        <shortName evidence="10">DMAPP:tRNA dimethylallyltransferase</shortName>
        <shortName evidence="10">DMATase</shortName>
    </alternativeName>
    <alternativeName>
        <fullName evidence="10">Isopentenyl-diphosphate:tRNA isopentenyltransferase</fullName>
        <shortName evidence="10">IPP transferase</shortName>
        <shortName evidence="10">IPPT</shortName>
        <shortName evidence="10">IPTase</shortName>
    </alternativeName>
</protein>
<reference evidence="15" key="1">
    <citation type="journal article" date="2019" name="Int. J. Syst. Evol. Microbiol.">
        <title>The Global Catalogue of Microorganisms (GCM) 10K type strain sequencing project: providing services to taxonomists for standard genome sequencing and annotation.</title>
        <authorList>
            <consortium name="The Broad Institute Genomics Platform"/>
            <consortium name="The Broad Institute Genome Sequencing Center for Infectious Disease"/>
            <person name="Wu L."/>
            <person name="Ma J."/>
        </authorList>
    </citation>
    <scope>NUCLEOTIDE SEQUENCE [LARGE SCALE GENOMIC DNA]</scope>
    <source>
        <strain evidence="15">CCUG 57942</strain>
    </source>
</reference>
<keyword evidence="8 10" id="KW-0460">Magnesium</keyword>
<dbReference type="InterPro" id="IPR039657">
    <property type="entry name" value="Dimethylallyltransferase"/>
</dbReference>
<comment type="subunit">
    <text evidence="10">Monomer.</text>
</comment>
<comment type="caution">
    <text evidence="10">Lacks conserved residue(s) required for the propagation of feature annotation.</text>
</comment>
<gene>
    <name evidence="10 14" type="primary">miaA</name>
    <name evidence="14" type="ORF">ACFSW8_10350</name>
</gene>
<dbReference type="Gene3D" id="3.40.50.300">
    <property type="entry name" value="P-loop containing nucleotide triphosphate hydrolases"/>
    <property type="match status" value="1"/>
</dbReference>
<feature type="site" description="Interaction with substrate tRNA" evidence="10">
    <location>
        <position position="100"/>
    </location>
</feature>
<evidence type="ECO:0000313" key="14">
    <source>
        <dbReference type="EMBL" id="MFD2159299.1"/>
    </source>
</evidence>
<keyword evidence="4 10" id="KW-0808">Transferase</keyword>
<evidence type="ECO:0000256" key="3">
    <source>
        <dbReference type="ARBA" id="ARBA00005842"/>
    </source>
</evidence>
<keyword evidence="7 10" id="KW-0067">ATP-binding</keyword>
<keyword evidence="6 10" id="KW-0547">Nucleotide-binding</keyword>
<dbReference type="HAMAP" id="MF_00185">
    <property type="entry name" value="IPP_trans"/>
    <property type="match status" value="1"/>
</dbReference>
<dbReference type="SUPFAM" id="SSF52540">
    <property type="entry name" value="P-loop containing nucleoside triphosphate hydrolases"/>
    <property type="match status" value="1"/>
</dbReference>
<name>A0ABW4ZBQ2_9BACT</name>
<evidence type="ECO:0000256" key="13">
    <source>
        <dbReference type="RuleBase" id="RU003785"/>
    </source>
</evidence>
<evidence type="ECO:0000256" key="12">
    <source>
        <dbReference type="RuleBase" id="RU003784"/>
    </source>
</evidence>
<dbReference type="GO" id="GO:0052381">
    <property type="term" value="F:tRNA dimethylallyltransferase activity"/>
    <property type="evidence" value="ECO:0007669"/>
    <property type="project" value="UniProtKB-EC"/>
</dbReference>
<dbReference type="NCBIfam" id="TIGR00174">
    <property type="entry name" value="miaA"/>
    <property type="match status" value="1"/>
</dbReference>
<keyword evidence="5 10" id="KW-0819">tRNA processing</keyword>
<keyword evidence="15" id="KW-1185">Reference proteome</keyword>
<feature type="binding site" evidence="10">
    <location>
        <begin position="11"/>
        <end position="16"/>
    </location>
    <ligand>
        <name>substrate</name>
    </ligand>
</feature>
<evidence type="ECO:0000256" key="11">
    <source>
        <dbReference type="RuleBase" id="RU003783"/>
    </source>
</evidence>
<evidence type="ECO:0000256" key="4">
    <source>
        <dbReference type="ARBA" id="ARBA00022679"/>
    </source>
</evidence>
<dbReference type="Pfam" id="PF01715">
    <property type="entry name" value="IPPT"/>
    <property type="match status" value="1"/>
</dbReference>
<dbReference type="Proteomes" id="UP001597389">
    <property type="component" value="Unassembled WGS sequence"/>
</dbReference>
<sequence>MPDPIYICGPTASGKSSLAIALAKAIDGEIVNGDAYQVYSGLETLSAAPSTEELSQAPHHLFSILETSEEFDAQRYRNLALPIIRDIQSRNKPPIIVGGSGMYLKFLTHGPSPVPPSEPKLRAELETRSDADLIAELKTLDPEGAAITNLQNRRYLIRALEICLLSGQKMSEIKNDWKNTSSEIEQNLRGAIIQWQAGPLRHRIAQRTKRMLAQGAIEEVQAATNLSSTCEKAIGVPQIRDYLAGKNDLKRCEEKIFFATCQYAKRQRTWFKKESWLTPLQYDNTTKPEQVAAMLALALNQ</sequence>
<comment type="caution">
    <text evidence="14">The sequence shown here is derived from an EMBL/GenBank/DDBJ whole genome shotgun (WGS) entry which is preliminary data.</text>
</comment>
<accession>A0ABW4ZBQ2</accession>
<comment type="function">
    <text evidence="2 10 12">Catalyzes the transfer of a dimethylallyl group onto the adenine at position 37 in tRNAs that read codons beginning with uridine, leading to the formation of N6-(dimethylallyl)adenosine (i(6)A).</text>
</comment>
<feature type="binding site" evidence="10">
    <location>
        <begin position="9"/>
        <end position="16"/>
    </location>
    <ligand>
        <name>ATP</name>
        <dbReference type="ChEBI" id="CHEBI:30616"/>
    </ligand>
</feature>
<dbReference type="PANTHER" id="PTHR11088:SF60">
    <property type="entry name" value="TRNA DIMETHYLALLYLTRANSFERASE"/>
    <property type="match status" value="1"/>
</dbReference>